<evidence type="ECO:0000313" key="2">
    <source>
        <dbReference type="EMBL" id="AVX05862.1"/>
    </source>
</evidence>
<gene>
    <name evidence="2" type="ORF">MXMO3_03357</name>
</gene>
<dbReference type="InterPro" id="IPR036388">
    <property type="entry name" value="WH-like_DNA-bd_sf"/>
</dbReference>
<sequence length="145" mass="16712">MLGMSIDNETTQAWQSLHITSRTLIEQVEAAFKKADLPSLSWYDALWEIEKAGEDGIRPNALIPQLLLPQYQTSRLLDRLVNADLIDRVVCDEDRRGCRAVITPKGKDMRARMWVIYEKCLDELMQKKLGKDERATLAQLLNKLR</sequence>
<accession>A0A2R4MIM0</accession>
<dbReference type="SUPFAM" id="SSF46785">
    <property type="entry name" value="Winged helix' DNA-binding domain"/>
    <property type="match status" value="1"/>
</dbReference>
<dbReference type="GO" id="GO:0006950">
    <property type="term" value="P:response to stress"/>
    <property type="evidence" value="ECO:0007669"/>
    <property type="project" value="TreeGrafter"/>
</dbReference>
<dbReference type="PROSITE" id="PS50995">
    <property type="entry name" value="HTH_MARR_2"/>
    <property type="match status" value="1"/>
</dbReference>
<evidence type="ECO:0000259" key="1">
    <source>
        <dbReference type="PROSITE" id="PS50995"/>
    </source>
</evidence>
<dbReference type="STRING" id="1122213.GCA_000423365_01120"/>
<dbReference type="Pfam" id="PF12802">
    <property type="entry name" value="MarR_2"/>
    <property type="match status" value="1"/>
</dbReference>
<dbReference type="InterPro" id="IPR000835">
    <property type="entry name" value="HTH_MarR-typ"/>
</dbReference>
<dbReference type="Gene3D" id="1.10.10.10">
    <property type="entry name" value="Winged helix-like DNA-binding domain superfamily/Winged helix DNA-binding domain"/>
    <property type="match status" value="1"/>
</dbReference>
<name>A0A2R4MIM0_9HYPH</name>
<dbReference type="EMBL" id="CP021330">
    <property type="protein sequence ID" value="AVX05862.1"/>
    <property type="molecule type" value="Genomic_DNA"/>
</dbReference>
<dbReference type="SMART" id="SM00347">
    <property type="entry name" value="HTH_MARR"/>
    <property type="match status" value="1"/>
</dbReference>
<dbReference type="InterPro" id="IPR036390">
    <property type="entry name" value="WH_DNA-bd_sf"/>
</dbReference>
<protein>
    <recommendedName>
        <fullName evidence="1">HTH marR-type domain-containing protein</fullName>
    </recommendedName>
</protein>
<dbReference type="AlphaFoldDB" id="A0A2R4MIM0"/>
<dbReference type="InterPro" id="IPR039422">
    <property type="entry name" value="MarR/SlyA-like"/>
</dbReference>
<dbReference type="PRINTS" id="PR00598">
    <property type="entry name" value="HTHMARR"/>
</dbReference>
<dbReference type="GO" id="GO:0003700">
    <property type="term" value="F:DNA-binding transcription factor activity"/>
    <property type="evidence" value="ECO:0007669"/>
    <property type="project" value="InterPro"/>
</dbReference>
<dbReference type="PANTHER" id="PTHR33164">
    <property type="entry name" value="TRANSCRIPTIONAL REGULATOR, MARR FAMILY"/>
    <property type="match status" value="1"/>
</dbReference>
<evidence type="ECO:0000313" key="3">
    <source>
        <dbReference type="Proteomes" id="UP000258927"/>
    </source>
</evidence>
<dbReference type="Proteomes" id="UP000258927">
    <property type="component" value="Chromosome"/>
</dbReference>
<reference evidence="2 3" key="1">
    <citation type="submission" date="2017-05" db="EMBL/GenBank/DDBJ databases">
        <title>Genome Analysis of Maritalea myrionectae HL2708#5.</title>
        <authorList>
            <consortium name="Cotde Inc.-PKNU"/>
            <person name="Jang D."/>
            <person name="Oh H.-M."/>
        </authorList>
    </citation>
    <scope>NUCLEOTIDE SEQUENCE [LARGE SCALE GENOMIC DNA]</scope>
    <source>
        <strain evidence="2 3">HL2708#5</strain>
    </source>
</reference>
<organism evidence="2 3">
    <name type="scientific">Maritalea myrionectae</name>
    <dbReference type="NCBI Taxonomy" id="454601"/>
    <lineage>
        <taxon>Bacteria</taxon>
        <taxon>Pseudomonadati</taxon>
        <taxon>Pseudomonadota</taxon>
        <taxon>Alphaproteobacteria</taxon>
        <taxon>Hyphomicrobiales</taxon>
        <taxon>Devosiaceae</taxon>
        <taxon>Maritalea</taxon>
    </lineage>
</organism>
<dbReference type="KEGG" id="mmyr:MXMO3_03357"/>
<keyword evidence="3" id="KW-1185">Reference proteome</keyword>
<proteinExistence type="predicted"/>
<feature type="domain" description="HTH marR-type" evidence="1">
    <location>
        <begin position="10"/>
        <end position="145"/>
    </location>
</feature>
<dbReference type="PANTHER" id="PTHR33164:SF104">
    <property type="entry name" value="TRANSCRIPTIONAL REGULATORY PROTEIN"/>
    <property type="match status" value="1"/>
</dbReference>